<reference evidence="1 2" key="1">
    <citation type="submission" date="2018-08" db="EMBL/GenBank/DDBJ databases">
        <title>A genome reference for cultivated species of the human gut microbiota.</title>
        <authorList>
            <person name="Zou Y."/>
            <person name="Xue W."/>
            <person name="Luo G."/>
        </authorList>
    </citation>
    <scope>NUCLEOTIDE SEQUENCE [LARGE SCALE GENOMIC DNA]</scope>
    <source>
        <strain evidence="1 2">AF45-17</strain>
    </source>
</reference>
<dbReference type="AlphaFoldDB" id="A0A3E2TH57"/>
<proteinExistence type="predicted"/>
<organism evidence="1 2">
    <name type="scientific">Coprococcus catus</name>
    <dbReference type="NCBI Taxonomy" id="116085"/>
    <lineage>
        <taxon>Bacteria</taxon>
        <taxon>Bacillati</taxon>
        <taxon>Bacillota</taxon>
        <taxon>Clostridia</taxon>
        <taxon>Lachnospirales</taxon>
        <taxon>Lachnospiraceae</taxon>
        <taxon>Coprococcus</taxon>
    </lineage>
</organism>
<protein>
    <submittedName>
        <fullName evidence="1">Uncharacterized protein</fullName>
    </submittedName>
</protein>
<evidence type="ECO:0000313" key="2">
    <source>
        <dbReference type="Proteomes" id="UP000260773"/>
    </source>
</evidence>
<evidence type="ECO:0000313" key="1">
    <source>
        <dbReference type="EMBL" id="RGB75765.1"/>
    </source>
</evidence>
<comment type="caution">
    <text evidence="1">The sequence shown here is derived from an EMBL/GenBank/DDBJ whole genome shotgun (WGS) entry which is preliminary data.</text>
</comment>
<name>A0A3E2TH57_9FIRM</name>
<dbReference type="EMBL" id="QVEP01000043">
    <property type="protein sequence ID" value="RGB75765.1"/>
    <property type="molecule type" value="Genomic_DNA"/>
</dbReference>
<sequence>MYWTIQFNVFRLLLFYLCRKSERSLFIPDIKHTSVWHFDAGIGNEPFSIRVVSAVGRVICDDKSMLGGMVAKTDVFYGNLEETTGLVHKTELPQYFGDDSIGIYVSADDVYSGEMLYTAKNLFEEDSNTIWIASLDNHMYHDLSSNTIENTMIPQDYTGIIR</sequence>
<dbReference type="Proteomes" id="UP000260773">
    <property type="component" value="Unassembled WGS sequence"/>
</dbReference>
<dbReference type="RefSeq" id="WP_015513169.1">
    <property type="nucleotide sequence ID" value="NZ_JAQDKA010000026.1"/>
</dbReference>
<gene>
    <name evidence="1" type="ORF">DW070_13740</name>
</gene>
<accession>A0A3E2TH57</accession>